<dbReference type="VEuPathDB" id="FungiDB:Z519_00797"/>
<evidence type="ECO:0000313" key="3">
    <source>
        <dbReference type="Proteomes" id="UP000053789"/>
    </source>
</evidence>
<protein>
    <submittedName>
        <fullName evidence="2">Uncharacterized protein</fullName>
    </submittedName>
</protein>
<feature type="region of interest" description="Disordered" evidence="1">
    <location>
        <begin position="1"/>
        <end position="26"/>
    </location>
</feature>
<dbReference type="OrthoDB" id="2922289at2759"/>
<accession>A0A0D2IQY3</accession>
<reference evidence="2" key="1">
    <citation type="submission" date="2015-01" db="EMBL/GenBank/DDBJ databases">
        <title>The Genome Sequence of Cladophialophora bantiana CBS 173.52.</title>
        <authorList>
            <consortium name="The Broad Institute Genomics Platform"/>
            <person name="Cuomo C."/>
            <person name="de Hoog S."/>
            <person name="Gorbushina A."/>
            <person name="Stielow B."/>
            <person name="Teixiera M."/>
            <person name="Abouelleil A."/>
            <person name="Chapman S.B."/>
            <person name="Priest M."/>
            <person name="Young S.K."/>
            <person name="Wortman J."/>
            <person name="Nusbaum C."/>
            <person name="Birren B."/>
        </authorList>
    </citation>
    <scope>NUCLEOTIDE SEQUENCE [LARGE SCALE GENOMIC DNA]</scope>
    <source>
        <strain evidence="2">CBS 173.52</strain>
    </source>
</reference>
<dbReference type="Proteomes" id="UP000053789">
    <property type="component" value="Unassembled WGS sequence"/>
</dbReference>
<organism evidence="2 3">
    <name type="scientific">Cladophialophora bantiana (strain ATCC 10958 / CBS 173.52 / CDC B-1940 / NIH 8579)</name>
    <name type="common">Xylohypha bantiana</name>
    <dbReference type="NCBI Taxonomy" id="1442370"/>
    <lineage>
        <taxon>Eukaryota</taxon>
        <taxon>Fungi</taxon>
        <taxon>Dikarya</taxon>
        <taxon>Ascomycota</taxon>
        <taxon>Pezizomycotina</taxon>
        <taxon>Eurotiomycetes</taxon>
        <taxon>Chaetothyriomycetidae</taxon>
        <taxon>Chaetothyriales</taxon>
        <taxon>Herpotrichiellaceae</taxon>
        <taxon>Cladophialophora</taxon>
    </lineage>
</organism>
<sequence length="863" mass="98550">MEPRPDHRFDPSSPEAANLPPLPDGVMDSVDWNDPESVLGTLMGGGSGTNLPIPKKASPEEVRWESTSRSHAIFQSFDTLHDILQRHEATIQNRWTKRTKQQRLKILLNAWPGLPASHRPDFEAFRIESPQQRQAGTRYRGAFMWPYLNQEDLSRPRTLLLLLNARGRNHPSCFAAADIEAMHLGRVTQGIVPIFLNTYTVILNGISDRRKDHEYGKLVSWEDDLDAFDWMHTRRQFIPGEALLILEAQERLMTFLVDCCMQILHDIPVGLLTSDSYPIQPEPPSKSENNVTGHASLAVMAAEAPYRLPSKLDLSRVSSLLSAITIAKEDHLWSLREDPGYFQQCLLDRSEHRLEMVADAQGKRNPILHPRHEDMFWSRVIVSAVSDCYIELEIFAALSRQAQHLRELQLKYESQITPEDDLPVEYLDAMLVFRYFLTQAAKEPIDSLKSEVAGSPAFRTLFFRLSPDNSNSSTAEIQLKGVKIGPVEEQLLWLFRILWEDDQQLFLLQMPLVVDELQRLLDSEPRAREMVTGRISDIIGDLAIICECLRQLDTYLPWALTFENQMVGKEKNIQKRYQLTLNPTSRMLAGFKERNENVTAQLGKPVGNRFDYPVWRRRNKENIEIMRRSEANLDAFWSYVDKKMGGRATDVTKTAVMNLLTSRTLQRTPEWTDPKALNKQSPKNDIESITKPLSEVYFELESRTSQTLSSTARRVPKEKIKTRGVPSTSTADHLAEPQANPFDPQPTFAVDSRAFKVFRTLFFVPSVSATPGEVGWNDFVHAMTSTGFAAEKLYGSVWHFTPTKLDVERSIQFHEPHPSGKIPFRVARRHGRRLYRAYGWHGSMFVLQEKTTAVHTPNATTAN</sequence>
<dbReference type="RefSeq" id="XP_016625803.1">
    <property type="nucleotide sequence ID" value="XM_016758554.1"/>
</dbReference>
<dbReference type="HOGENOM" id="CLU_019062_0_0_1"/>
<gene>
    <name evidence="2" type="ORF">Z519_00797</name>
</gene>
<proteinExistence type="predicted"/>
<feature type="region of interest" description="Disordered" evidence="1">
    <location>
        <begin position="708"/>
        <end position="745"/>
    </location>
</feature>
<evidence type="ECO:0000256" key="1">
    <source>
        <dbReference type="SAM" id="MobiDB-lite"/>
    </source>
</evidence>
<dbReference type="PANTHER" id="PTHR40788">
    <property type="entry name" value="CLR5 DOMAIN-CONTAINING PROTEIN-RELATED"/>
    <property type="match status" value="1"/>
</dbReference>
<evidence type="ECO:0000313" key="2">
    <source>
        <dbReference type="EMBL" id="KIW99134.1"/>
    </source>
</evidence>
<dbReference type="AlphaFoldDB" id="A0A0D2IQY3"/>
<dbReference type="PANTHER" id="PTHR40788:SF2">
    <property type="entry name" value="CLR5 DOMAIN-CONTAINING PROTEIN"/>
    <property type="match status" value="1"/>
</dbReference>
<name>A0A0D2IQY3_CLAB1</name>
<dbReference type="EMBL" id="KN846980">
    <property type="protein sequence ID" value="KIW99134.1"/>
    <property type="molecule type" value="Genomic_DNA"/>
</dbReference>
<feature type="compositionally biased region" description="Basic and acidic residues" evidence="1">
    <location>
        <begin position="1"/>
        <end position="10"/>
    </location>
</feature>
<keyword evidence="3" id="KW-1185">Reference proteome</keyword>
<dbReference type="GeneID" id="27693725"/>